<dbReference type="EMBL" id="KN833059">
    <property type="protein sequence ID" value="KIM74563.1"/>
    <property type="molecule type" value="Genomic_DNA"/>
</dbReference>
<dbReference type="Proteomes" id="UP000054166">
    <property type="component" value="Unassembled WGS sequence"/>
</dbReference>
<proteinExistence type="predicted"/>
<dbReference type="InParanoid" id="A0A0C3AKW7"/>
<reference evidence="1 2" key="1">
    <citation type="submission" date="2014-04" db="EMBL/GenBank/DDBJ databases">
        <authorList>
            <consortium name="DOE Joint Genome Institute"/>
            <person name="Kuo A."/>
            <person name="Tarkka M."/>
            <person name="Buscot F."/>
            <person name="Kohler A."/>
            <person name="Nagy L.G."/>
            <person name="Floudas D."/>
            <person name="Copeland A."/>
            <person name="Barry K.W."/>
            <person name="Cichocki N."/>
            <person name="Veneault-Fourrey C."/>
            <person name="LaButti K."/>
            <person name="Lindquist E.A."/>
            <person name="Lipzen A."/>
            <person name="Lundell T."/>
            <person name="Morin E."/>
            <person name="Murat C."/>
            <person name="Sun H."/>
            <person name="Tunlid A."/>
            <person name="Henrissat B."/>
            <person name="Grigoriev I.V."/>
            <person name="Hibbett D.S."/>
            <person name="Martin F."/>
            <person name="Nordberg H.P."/>
            <person name="Cantor M.N."/>
            <person name="Hua S.X."/>
        </authorList>
    </citation>
    <scope>NUCLEOTIDE SEQUENCE [LARGE SCALE GENOMIC DNA]</scope>
    <source>
        <strain evidence="1 2">F 1598</strain>
    </source>
</reference>
<keyword evidence="2" id="KW-1185">Reference proteome</keyword>
<evidence type="ECO:0000313" key="1">
    <source>
        <dbReference type="EMBL" id="KIM74563.1"/>
    </source>
</evidence>
<dbReference type="AlphaFoldDB" id="A0A0C3AKW7"/>
<accession>A0A0C3AKW7</accession>
<name>A0A0C3AKW7_PILCF</name>
<protein>
    <submittedName>
        <fullName evidence="1">Uncharacterized protein</fullName>
    </submittedName>
</protein>
<evidence type="ECO:0000313" key="2">
    <source>
        <dbReference type="Proteomes" id="UP000054166"/>
    </source>
</evidence>
<organism evidence="1 2">
    <name type="scientific">Piloderma croceum (strain F 1598)</name>
    <dbReference type="NCBI Taxonomy" id="765440"/>
    <lineage>
        <taxon>Eukaryota</taxon>
        <taxon>Fungi</taxon>
        <taxon>Dikarya</taxon>
        <taxon>Basidiomycota</taxon>
        <taxon>Agaricomycotina</taxon>
        <taxon>Agaricomycetes</taxon>
        <taxon>Agaricomycetidae</taxon>
        <taxon>Atheliales</taxon>
        <taxon>Atheliaceae</taxon>
        <taxon>Piloderma</taxon>
    </lineage>
</organism>
<dbReference type="HOGENOM" id="CLU_2360496_0_0_1"/>
<gene>
    <name evidence="1" type="ORF">PILCRDRAFT_701653</name>
</gene>
<reference evidence="2" key="2">
    <citation type="submission" date="2015-01" db="EMBL/GenBank/DDBJ databases">
        <title>Evolutionary Origins and Diversification of the Mycorrhizal Mutualists.</title>
        <authorList>
            <consortium name="DOE Joint Genome Institute"/>
            <consortium name="Mycorrhizal Genomics Consortium"/>
            <person name="Kohler A."/>
            <person name="Kuo A."/>
            <person name="Nagy L.G."/>
            <person name="Floudas D."/>
            <person name="Copeland A."/>
            <person name="Barry K.W."/>
            <person name="Cichocki N."/>
            <person name="Veneault-Fourrey C."/>
            <person name="LaButti K."/>
            <person name="Lindquist E.A."/>
            <person name="Lipzen A."/>
            <person name="Lundell T."/>
            <person name="Morin E."/>
            <person name="Murat C."/>
            <person name="Riley R."/>
            <person name="Ohm R."/>
            <person name="Sun H."/>
            <person name="Tunlid A."/>
            <person name="Henrissat B."/>
            <person name="Grigoriev I.V."/>
            <person name="Hibbett D.S."/>
            <person name="Martin F."/>
        </authorList>
    </citation>
    <scope>NUCLEOTIDE SEQUENCE [LARGE SCALE GENOMIC DNA]</scope>
    <source>
        <strain evidence="2">F 1598</strain>
    </source>
</reference>
<sequence>MAYYYYYRPHQRPYRSIVTEDLSSLFAVTLNTPLFCFSFRLNIPPLPVDHMDSVSPCHLTYAAHTRDIEHQSDIRIRLHGADNALFPALSENRIVQ</sequence>